<sequence>MSSCTNWNIWLLDAPHSVYGKHHKRAIWLDSSRKLVFFTHYTGISRTFREDDNNMLDVSMEQFFTSGGVTPRMAKFGQQLELLQHDRMRNCGTSCRACLPHAKFIFMVSLFSMIPDSLCLTPQAIRPNFSPHLVECKFTDRKVCGSNPTSASRLPLSWFGQPGSIPALVLPSGGMAARHRKGTTTE</sequence>
<organism evidence="1 2">
    <name type="scientific">Clonorchis sinensis</name>
    <name type="common">Chinese liver fluke</name>
    <dbReference type="NCBI Taxonomy" id="79923"/>
    <lineage>
        <taxon>Eukaryota</taxon>
        <taxon>Metazoa</taxon>
        <taxon>Spiralia</taxon>
        <taxon>Lophotrochozoa</taxon>
        <taxon>Platyhelminthes</taxon>
        <taxon>Trematoda</taxon>
        <taxon>Digenea</taxon>
        <taxon>Opisthorchiida</taxon>
        <taxon>Opisthorchiata</taxon>
        <taxon>Opisthorchiidae</taxon>
        <taxon>Clonorchis</taxon>
    </lineage>
</organism>
<name>A0A3R7CX96_CLOSI</name>
<dbReference type="EMBL" id="NIRI02000076">
    <property type="protein sequence ID" value="KAG5442235.1"/>
    <property type="molecule type" value="Genomic_DNA"/>
</dbReference>
<evidence type="ECO:0000313" key="1">
    <source>
        <dbReference type="EMBL" id="KAG5442235.1"/>
    </source>
</evidence>
<reference evidence="1 2" key="1">
    <citation type="journal article" date="2018" name="Biotechnol. Adv.">
        <title>Improved genomic resources and new bioinformatic workflow for the carcinogenic parasite Clonorchis sinensis: Biotechnological implications.</title>
        <authorList>
            <person name="Wang D."/>
            <person name="Korhonen P.K."/>
            <person name="Gasser R.B."/>
            <person name="Young N.D."/>
        </authorList>
    </citation>
    <scope>NUCLEOTIDE SEQUENCE [LARGE SCALE GENOMIC DNA]</scope>
    <source>
        <strain evidence="1">Cs-k2</strain>
    </source>
</reference>
<accession>A0A3R7CX96</accession>
<dbReference type="Proteomes" id="UP000286415">
    <property type="component" value="Unassembled WGS sequence"/>
</dbReference>
<keyword evidence="2" id="KW-1185">Reference proteome</keyword>
<gene>
    <name evidence="1" type="ORF">CSKR_100179</name>
</gene>
<evidence type="ECO:0000313" key="2">
    <source>
        <dbReference type="Proteomes" id="UP000286415"/>
    </source>
</evidence>
<protein>
    <submittedName>
        <fullName evidence="1">Uncharacterized protein</fullName>
    </submittedName>
</protein>
<dbReference type="AlphaFoldDB" id="A0A3R7CX96"/>
<reference evidence="1 2" key="2">
    <citation type="journal article" date="2021" name="Genomics">
        <title>High-quality reference genome for Clonorchis sinensis.</title>
        <authorList>
            <person name="Young N.D."/>
            <person name="Stroehlein A.J."/>
            <person name="Kinkar L."/>
            <person name="Wang T."/>
            <person name="Sohn W.M."/>
            <person name="Chang B.C.H."/>
            <person name="Kaur P."/>
            <person name="Weisz D."/>
            <person name="Dudchenko O."/>
            <person name="Aiden E.L."/>
            <person name="Korhonen P.K."/>
            <person name="Gasser R.B."/>
        </authorList>
    </citation>
    <scope>NUCLEOTIDE SEQUENCE [LARGE SCALE GENOMIC DNA]</scope>
    <source>
        <strain evidence="1">Cs-k2</strain>
    </source>
</reference>
<comment type="caution">
    <text evidence="1">The sequence shown here is derived from an EMBL/GenBank/DDBJ whole genome shotgun (WGS) entry which is preliminary data.</text>
</comment>
<dbReference type="InParanoid" id="A0A3R7CX96"/>
<proteinExistence type="predicted"/>